<dbReference type="GO" id="GO:0006631">
    <property type="term" value="P:fatty acid metabolic process"/>
    <property type="evidence" value="ECO:0007669"/>
    <property type="project" value="TreeGrafter"/>
</dbReference>
<accession>A0A1H0LIU4</accession>
<evidence type="ECO:0000259" key="3">
    <source>
        <dbReference type="Pfam" id="PF00501"/>
    </source>
</evidence>
<evidence type="ECO:0000313" key="5">
    <source>
        <dbReference type="EMBL" id="SDO67941.1"/>
    </source>
</evidence>
<dbReference type="EMBL" id="FNIJ01000014">
    <property type="protein sequence ID" value="SDO67941.1"/>
    <property type="molecule type" value="Genomic_DNA"/>
</dbReference>
<dbReference type="InterPro" id="IPR045851">
    <property type="entry name" value="AMP-bd_C_sf"/>
</dbReference>
<name>A0A1H0LIU4_9PSED</name>
<protein>
    <submittedName>
        <fullName evidence="5">Acyl-CoA synthetase (AMP-forming)/AMP-acid ligase II</fullName>
    </submittedName>
</protein>
<dbReference type="PROSITE" id="PS00455">
    <property type="entry name" value="AMP_BINDING"/>
    <property type="match status" value="1"/>
</dbReference>
<dbReference type="GO" id="GO:0031956">
    <property type="term" value="F:medium-chain fatty acid-CoA ligase activity"/>
    <property type="evidence" value="ECO:0007669"/>
    <property type="project" value="TreeGrafter"/>
</dbReference>
<dbReference type="Pfam" id="PF00501">
    <property type="entry name" value="AMP-binding"/>
    <property type="match status" value="1"/>
</dbReference>
<dbReference type="PANTHER" id="PTHR43201">
    <property type="entry name" value="ACYL-COA SYNTHETASE"/>
    <property type="match status" value="1"/>
</dbReference>
<keyword evidence="6" id="KW-1185">Reference proteome</keyword>
<proteinExistence type="inferred from homology"/>
<evidence type="ECO:0000256" key="1">
    <source>
        <dbReference type="ARBA" id="ARBA00006432"/>
    </source>
</evidence>
<dbReference type="STRING" id="198616.SAMN05216193_11478"/>
<dbReference type="Pfam" id="PF13193">
    <property type="entry name" value="AMP-binding_C"/>
    <property type="match status" value="1"/>
</dbReference>
<dbReference type="Proteomes" id="UP000242957">
    <property type="component" value="Unassembled WGS sequence"/>
</dbReference>
<sequence>MSVHLGQLLSQRAVLSPSREALVTPAGRWTFRQFDQRVGRLASYLAAQGVNAGERIAVLARNGEILSSALFAAGRLGATLVVLNWRLKAEELEYILSDSTPTALIYEEEFGQTVGRLLAARPRLLLIGSEPDGPGAHHESIVGAAHGYPPVIGNPAFEHPAVIMYTSGTTGHPKGAMISHKAMIAGSQANSCTLDWRRDHRFLLIAPMFHIGGLSPLVTNVLKGCTTILLPDFDPLQAWKTIAQERVTSLMTVPVMLEALLTAARKTQVDSSTLQWVTCGASAVPAPLIEAGMAAGIKVQQVYGATEFGGAISFWTAEMGLDKAGSQGKALLGGEVKVVDIETHGSLAPGQKGEIWCRGPMMFDGYWRNPGATNSALIDGWYRTGDVGYLDEDGFIYVVDRCKDMIISGGENVYPAELEAVIQALPGIAEVAVVGRPDERWGEVPIAFVVVEAGAEITADAVMQICREKLAGFKCVKDVRFIQALPRSAVGKVLKRALLQQ</sequence>
<feature type="domain" description="AMP-binding enzyme C-terminal" evidence="4">
    <location>
        <begin position="417"/>
        <end position="492"/>
    </location>
</feature>
<dbReference type="InterPro" id="IPR000873">
    <property type="entry name" value="AMP-dep_synth/lig_dom"/>
</dbReference>
<dbReference type="Gene3D" id="3.30.300.30">
    <property type="match status" value="1"/>
</dbReference>
<organism evidence="5 6">
    <name type="scientific">Pseudomonas jinjuensis</name>
    <dbReference type="NCBI Taxonomy" id="198616"/>
    <lineage>
        <taxon>Bacteria</taxon>
        <taxon>Pseudomonadati</taxon>
        <taxon>Pseudomonadota</taxon>
        <taxon>Gammaproteobacteria</taxon>
        <taxon>Pseudomonadales</taxon>
        <taxon>Pseudomonadaceae</taxon>
        <taxon>Pseudomonas</taxon>
    </lineage>
</organism>
<keyword evidence="2 5" id="KW-0436">Ligase</keyword>
<dbReference type="FunFam" id="3.30.300.30:FF:000008">
    <property type="entry name" value="2,3-dihydroxybenzoate-AMP ligase"/>
    <property type="match status" value="1"/>
</dbReference>
<dbReference type="InterPro" id="IPR020845">
    <property type="entry name" value="AMP-binding_CS"/>
</dbReference>
<dbReference type="InterPro" id="IPR025110">
    <property type="entry name" value="AMP-bd_C"/>
</dbReference>
<evidence type="ECO:0000259" key="4">
    <source>
        <dbReference type="Pfam" id="PF13193"/>
    </source>
</evidence>
<dbReference type="RefSeq" id="WP_084312255.1">
    <property type="nucleotide sequence ID" value="NZ_FNIJ01000014.1"/>
</dbReference>
<dbReference type="AlphaFoldDB" id="A0A1H0LIU4"/>
<comment type="similarity">
    <text evidence="1">Belongs to the ATP-dependent AMP-binding enzyme family.</text>
</comment>
<evidence type="ECO:0000313" key="6">
    <source>
        <dbReference type="Proteomes" id="UP000242957"/>
    </source>
</evidence>
<gene>
    <name evidence="5" type="ORF">SAMN05216193_11478</name>
</gene>
<reference evidence="6" key="1">
    <citation type="submission" date="2016-10" db="EMBL/GenBank/DDBJ databases">
        <authorList>
            <person name="Varghese N."/>
            <person name="Submissions S."/>
        </authorList>
    </citation>
    <scope>NUCLEOTIDE SEQUENCE [LARGE SCALE GENOMIC DNA]</scope>
    <source>
        <strain evidence="6">JCM 21621</strain>
    </source>
</reference>
<evidence type="ECO:0000256" key="2">
    <source>
        <dbReference type="ARBA" id="ARBA00022598"/>
    </source>
</evidence>
<dbReference type="SUPFAM" id="SSF56801">
    <property type="entry name" value="Acetyl-CoA synthetase-like"/>
    <property type="match status" value="1"/>
</dbReference>
<dbReference type="NCBIfam" id="NF004837">
    <property type="entry name" value="PRK06187.1"/>
    <property type="match status" value="1"/>
</dbReference>
<dbReference type="PANTHER" id="PTHR43201:SF5">
    <property type="entry name" value="MEDIUM-CHAIN ACYL-COA LIGASE ACSF2, MITOCHONDRIAL"/>
    <property type="match status" value="1"/>
</dbReference>
<dbReference type="OrthoDB" id="9803968at2"/>
<dbReference type="Gene3D" id="3.40.50.12780">
    <property type="entry name" value="N-terminal domain of ligase-like"/>
    <property type="match status" value="1"/>
</dbReference>
<dbReference type="InterPro" id="IPR042099">
    <property type="entry name" value="ANL_N_sf"/>
</dbReference>
<feature type="domain" description="AMP-dependent synthetase/ligase" evidence="3">
    <location>
        <begin position="11"/>
        <end position="367"/>
    </location>
</feature>